<reference evidence="1" key="1">
    <citation type="submission" date="2025-08" db="UniProtKB">
        <authorList>
            <consortium name="Ensembl"/>
        </authorList>
    </citation>
    <scope>IDENTIFICATION</scope>
</reference>
<dbReference type="AlphaFoldDB" id="A0A2K6B072"/>
<organism evidence="1 2">
    <name type="scientific">Macaca nemestrina</name>
    <name type="common">Pig-tailed macaque</name>
    <dbReference type="NCBI Taxonomy" id="9545"/>
    <lineage>
        <taxon>Eukaryota</taxon>
        <taxon>Metazoa</taxon>
        <taxon>Chordata</taxon>
        <taxon>Craniata</taxon>
        <taxon>Vertebrata</taxon>
        <taxon>Euteleostomi</taxon>
        <taxon>Mammalia</taxon>
        <taxon>Eutheria</taxon>
        <taxon>Euarchontoglires</taxon>
        <taxon>Primates</taxon>
        <taxon>Haplorrhini</taxon>
        <taxon>Catarrhini</taxon>
        <taxon>Cercopithecidae</taxon>
        <taxon>Cercopithecinae</taxon>
        <taxon>Macaca</taxon>
    </lineage>
</organism>
<dbReference type="Proteomes" id="UP000233120">
    <property type="component" value="Unassembled WGS sequence"/>
</dbReference>
<sequence>MWGDEHWFFFSFKAYSFFEIHSSFESYACFLNGFSELLPENSEPLQGGVLNMRTLGARPCVPRQGPLPFWKCCTHCQGPVQCKFTKLILPNLPCPLGQYRKVVRRTSLESQADLG</sequence>
<dbReference type="OMA" id="EHWFFFS"/>
<keyword evidence="2" id="KW-1185">Reference proteome</keyword>
<evidence type="ECO:0000313" key="1">
    <source>
        <dbReference type="Ensembl" id="ENSMNEP00000004806.1"/>
    </source>
</evidence>
<name>A0A2K6B072_MACNE</name>
<dbReference type="GeneTree" id="ENSGT00910000147387"/>
<protein>
    <submittedName>
        <fullName evidence="1">Uncharacterized protein</fullName>
    </submittedName>
</protein>
<dbReference type="Ensembl" id="ENSMNET00000024008.1">
    <property type="protein sequence ID" value="ENSMNEP00000004806.1"/>
    <property type="gene ID" value="ENSMNEG00000021947.1"/>
</dbReference>
<proteinExistence type="predicted"/>
<evidence type="ECO:0000313" key="2">
    <source>
        <dbReference type="Proteomes" id="UP000233120"/>
    </source>
</evidence>
<reference evidence="1" key="2">
    <citation type="submission" date="2025-09" db="UniProtKB">
        <authorList>
            <consortium name="Ensembl"/>
        </authorList>
    </citation>
    <scope>IDENTIFICATION</scope>
</reference>
<accession>A0A2K6B072</accession>